<dbReference type="Gene3D" id="3.40.190.10">
    <property type="entry name" value="Periplasmic binding protein-like II"/>
    <property type="match status" value="2"/>
</dbReference>
<evidence type="ECO:0000313" key="19">
    <source>
        <dbReference type="EMBL" id="ASG23327.1"/>
    </source>
</evidence>
<evidence type="ECO:0000256" key="6">
    <source>
        <dbReference type="ARBA" id="ARBA00011946"/>
    </source>
</evidence>
<organism evidence="19 20">
    <name type="scientific">Nitrospirillum viridazoti CBAmc</name>
    <dbReference type="NCBI Taxonomy" id="1441467"/>
    <lineage>
        <taxon>Bacteria</taxon>
        <taxon>Pseudomonadati</taxon>
        <taxon>Pseudomonadota</taxon>
        <taxon>Alphaproteobacteria</taxon>
        <taxon>Rhodospirillales</taxon>
        <taxon>Azospirillaceae</taxon>
        <taxon>Nitrospirillum</taxon>
        <taxon>Nitrospirillum viridazoti</taxon>
    </lineage>
</organism>
<dbReference type="GO" id="GO:0003879">
    <property type="term" value="F:ATP phosphoribosyltransferase activity"/>
    <property type="evidence" value="ECO:0007669"/>
    <property type="project" value="UniProtKB-UniRule"/>
</dbReference>
<evidence type="ECO:0000256" key="4">
    <source>
        <dbReference type="ARBA" id="ARBA00009489"/>
    </source>
</evidence>
<evidence type="ECO:0000256" key="14">
    <source>
        <dbReference type="ARBA" id="ARBA00023102"/>
    </source>
</evidence>
<evidence type="ECO:0000256" key="7">
    <source>
        <dbReference type="ARBA" id="ARBA00020998"/>
    </source>
</evidence>
<dbReference type="Pfam" id="PF01634">
    <property type="entry name" value="HisG"/>
    <property type="match status" value="1"/>
</dbReference>
<protein>
    <recommendedName>
        <fullName evidence="7 16">ATP phosphoribosyltransferase</fullName>
        <shortName evidence="16">ATP-PRT</shortName>
        <shortName evidence="16">ATP-PRTase</shortName>
        <ecNumber evidence="6 16">2.4.2.17</ecNumber>
    </recommendedName>
</protein>
<reference evidence="19 20" key="1">
    <citation type="submission" date="2017-06" db="EMBL/GenBank/DDBJ databases">
        <title>Complete genome sequence of Nitrospirillum amazonense strain CBAmC, an endophytic nitrogen-fixing and plant growth-promoting bacterium, isolated from sugarcane.</title>
        <authorList>
            <person name="Schwab S."/>
            <person name="dos Santos Teixeira K.R."/>
            <person name="Simoes Araujo J.L."/>
            <person name="Soares Vidal M."/>
            <person name="Borges de Freitas H.R."/>
            <person name="Rivello Crivelaro A.L."/>
            <person name="Bueno de Camargo Nunes A."/>
            <person name="dos Santos C.M."/>
            <person name="Palmeira da Silva Rosa D."/>
            <person name="da Silva Padilha D."/>
            <person name="da Silva E."/>
            <person name="Araujo Terra L."/>
            <person name="Soares Mendes V."/>
            <person name="Farinelli L."/>
            <person name="Magalhaes Cruz L."/>
            <person name="Baldani J.I."/>
        </authorList>
    </citation>
    <scope>NUCLEOTIDE SEQUENCE [LARGE SCALE GENOMIC DNA]</scope>
    <source>
        <strain evidence="19 20">CBAmC</strain>
    </source>
</reference>
<keyword evidence="12 16" id="KW-0547">Nucleotide-binding</keyword>
<evidence type="ECO:0000259" key="18">
    <source>
        <dbReference type="Pfam" id="PF01634"/>
    </source>
</evidence>
<evidence type="ECO:0000313" key="20">
    <source>
        <dbReference type="Proteomes" id="UP000197153"/>
    </source>
</evidence>
<evidence type="ECO:0000256" key="13">
    <source>
        <dbReference type="ARBA" id="ARBA00022840"/>
    </source>
</evidence>
<name>A0A248JX86_9PROT</name>
<feature type="region of interest" description="Disordered" evidence="17">
    <location>
        <begin position="1"/>
        <end position="32"/>
    </location>
</feature>
<evidence type="ECO:0000256" key="15">
    <source>
        <dbReference type="ARBA" id="ARBA00024861"/>
    </source>
</evidence>
<evidence type="ECO:0000256" key="8">
    <source>
        <dbReference type="ARBA" id="ARBA00022490"/>
    </source>
</evidence>
<dbReference type="GO" id="GO:0005524">
    <property type="term" value="F:ATP binding"/>
    <property type="evidence" value="ECO:0007669"/>
    <property type="project" value="UniProtKB-KW"/>
</dbReference>
<dbReference type="Proteomes" id="UP000197153">
    <property type="component" value="Chromosome 2"/>
</dbReference>
<sequence length="252" mass="27114">MPAAAPPPSAPLSPVATAPVSTSGHAHSAAASGAPERLTLALPKGRILDEVRPLLEAVGLRPEAAFDDPKSRALRFATNLPHVEIIRVRSFDLATFVAFGAAQMGVCGNDVLMEFDYPEIYAPLDLGIGHCRLAVAEPVAEAQGDDPSRWSHVRVATKYPEVTRRHFARRGVQAECIKLNGAMELAPSLGLCQRIVDLVSSGATLKANGLVEIEHIADVTSRLIVNRAAFKTRHPEIQDWINRFTEVVTHAA</sequence>
<keyword evidence="20" id="KW-1185">Reference proteome</keyword>
<evidence type="ECO:0000256" key="3">
    <source>
        <dbReference type="ARBA" id="ARBA00004667"/>
    </source>
</evidence>
<comment type="catalytic activity">
    <reaction evidence="1 16">
        <text>1-(5-phospho-beta-D-ribosyl)-ATP + diphosphate = 5-phospho-alpha-D-ribose 1-diphosphate + ATP</text>
        <dbReference type="Rhea" id="RHEA:18473"/>
        <dbReference type="ChEBI" id="CHEBI:30616"/>
        <dbReference type="ChEBI" id="CHEBI:33019"/>
        <dbReference type="ChEBI" id="CHEBI:58017"/>
        <dbReference type="ChEBI" id="CHEBI:73183"/>
        <dbReference type="EC" id="2.4.2.17"/>
    </reaction>
</comment>
<feature type="domain" description="ATP phosphoribosyltransferase catalytic" evidence="18">
    <location>
        <begin position="89"/>
        <end position="244"/>
    </location>
</feature>
<dbReference type="CDD" id="cd13595">
    <property type="entry name" value="PBP2_HisGs"/>
    <property type="match status" value="1"/>
</dbReference>
<evidence type="ECO:0000256" key="12">
    <source>
        <dbReference type="ARBA" id="ARBA00022741"/>
    </source>
</evidence>
<dbReference type="PANTHER" id="PTHR21403:SF8">
    <property type="entry name" value="ATP PHOSPHORIBOSYLTRANSFERASE"/>
    <property type="match status" value="1"/>
</dbReference>
<evidence type="ECO:0000256" key="16">
    <source>
        <dbReference type="HAMAP-Rule" id="MF_01018"/>
    </source>
</evidence>
<evidence type="ECO:0000256" key="1">
    <source>
        <dbReference type="ARBA" id="ARBA00000915"/>
    </source>
</evidence>
<feature type="compositionally biased region" description="Low complexity" evidence="17">
    <location>
        <begin position="12"/>
        <end position="32"/>
    </location>
</feature>
<evidence type="ECO:0000256" key="17">
    <source>
        <dbReference type="SAM" id="MobiDB-lite"/>
    </source>
</evidence>
<evidence type="ECO:0000256" key="5">
    <source>
        <dbReference type="ARBA" id="ARBA00011496"/>
    </source>
</evidence>
<keyword evidence="14 16" id="KW-0368">Histidine biosynthesis</keyword>
<keyword evidence="9 16" id="KW-0028">Amino-acid biosynthesis</keyword>
<keyword evidence="10 16" id="KW-0328">Glycosyltransferase</keyword>
<comment type="pathway">
    <text evidence="3 16">Amino-acid biosynthesis; L-histidine biosynthesis; L-histidine from 5-phospho-alpha-D-ribose 1-diphosphate: step 1/9.</text>
</comment>
<comment type="subcellular location">
    <subcellularLocation>
        <location evidence="2 16">Cytoplasm</location>
    </subcellularLocation>
</comment>
<accession>A0A248JX86</accession>
<comment type="function">
    <text evidence="15 16">Catalyzes the condensation of ATP and 5-phosphoribose 1-diphosphate to form N'-(5'-phosphoribosyl)-ATP (PR-ATP). Has a crucial role in the pathway because the rate of histidine biosynthesis seems to be controlled primarily by regulation of HisG enzymatic activity.</text>
</comment>
<dbReference type="InterPro" id="IPR024893">
    <property type="entry name" value="ATP_PRibTrfase_HisG_short"/>
</dbReference>
<evidence type="ECO:0000256" key="10">
    <source>
        <dbReference type="ARBA" id="ARBA00022676"/>
    </source>
</evidence>
<keyword evidence="11 16" id="KW-0808">Transferase</keyword>
<dbReference type="EC" id="2.4.2.17" evidence="6 16"/>
<comment type="similarity">
    <text evidence="4 16">Belongs to the ATP phosphoribosyltransferase family. Short subfamily.</text>
</comment>
<evidence type="ECO:0000256" key="9">
    <source>
        <dbReference type="ARBA" id="ARBA00022605"/>
    </source>
</evidence>
<comment type="subunit">
    <text evidence="5 16">Heteromultimer composed of HisG and HisZ subunits.</text>
</comment>
<dbReference type="SUPFAM" id="SSF53850">
    <property type="entry name" value="Periplasmic binding protein-like II"/>
    <property type="match status" value="1"/>
</dbReference>
<evidence type="ECO:0000256" key="2">
    <source>
        <dbReference type="ARBA" id="ARBA00004496"/>
    </source>
</evidence>
<dbReference type="GO" id="GO:0005737">
    <property type="term" value="C:cytoplasm"/>
    <property type="evidence" value="ECO:0007669"/>
    <property type="project" value="UniProtKB-SubCell"/>
</dbReference>
<dbReference type="NCBIfam" id="TIGR00070">
    <property type="entry name" value="hisG"/>
    <property type="match status" value="1"/>
</dbReference>
<proteinExistence type="inferred from homology"/>
<dbReference type="HAMAP" id="MF_01018">
    <property type="entry name" value="HisG_Short"/>
    <property type="match status" value="1"/>
</dbReference>
<dbReference type="EMBL" id="CP022111">
    <property type="protein sequence ID" value="ASG23327.1"/>
    <property type="molecule type" value="Genomic_DNA"/>
</dbReference>
<feature type="compositionally biased region" description="Pro residues" evidence="17">
    <location>
        <begin position="1"/>
        <end position="11"/>
    </location>
</feature>
<dbReference type="UniPathway" id="UPA00031">
    <property type="reaction ID" value="UER00006"/>
</dbReference>
<dbReference type="PANTHER" id="PTHR21403">
    <property type="entry name" value="ATP PHOSPHORIBOSYLTRANSFERASE ATP-PRTASE"/>
    <property type="match status" value="1"/>
</dbReference>
<keyword evidence="13 16" id="KW-0067">ATP-binding</keyword>
<comment type="domain">
    <text evidence="16">Lacks the C-terminal regulatory region which is replaced by HisZ.</text>
</comment>
<evidence type="ECO:0000256" key="11">
    <source>
        <dbReference type="ARBA" id="ARBA00022679"/>
    </source>
</evidence>
<dbReference type="AlphaFoldDB" id="A0A248JX86"/>
<dbReference type="InterPro" id="IPR013820">
    <property type="entry name" value="ATP_PRibTrfase_cat"/>
</dbReference>
<dbReference type="RefSeq" id="WP_088873829.1">
    <property type="nucleotide sequence ID" value="NZ_CP022111.1"/>
</dbReference>
<dbReference type="FunFam" id="3.40.190.10:FF:000008">
    <property type="entry name" value="ATP phosphoribosyltransferase"/>
    <property type="match status" value="1"/>
</dbReference>
<gene>
    <name evidence="16" type="primary">hisG</name>
    <name evidence="19" type="ORF">Y958_21155</name>
</gene>
<dbReference type="InterPro" id="IPR001348">
    <property type="entry name" value="ATP_PRibTrfase_HisG"/>
</dbReference>
<dbReference type="KEGG" id="nao:Y958_21155"/>
<keyword evidence="8 16" id="KW-0963">Cytoplasm</keyword>
<dbReference type="GO" id="GO:0000105">
    <property type="term" value="P:L-histidine biosynthetic process"/>
    <property type="evidence" value="ECO:0007669"/>
    <property type="project" value="UniProtKB-UniRule"/>
</dbReference>